<gene>
    <name evidence="1" type="ORF">EV132_10238</name>
</gene>
<dbReference type="EMBL" id="SMBH01000002">
    <property type="protein sequence ID" value="TCU18811.1"/>
    <property type="molecule type" value="Genomic_DNA"/>
</dbReference>
<name>A0A4R3QBS2_RHISU</name>
<proteinExistence type="predicted"/>
<sequence length="83" mass="9073">MIRSFKDAKTEAVASGKAPKGFPADLVWPAVRKLMVIETACIPEDIHPMSGTVAHDGTRRTTKRYARMPVMSALSLTLWSNSA</sequence>
<evidence type="ECO:0000313" key="1">
    <source>
        <dbReference type="EMBL" id="TCU18811.1"/>
    </source>
</evidence>
<comment type="caution">
    <text evidence="1">The sequence shown here is derived from an EMBL/GenBank/DDBJ whole genome shotgun (WGS) entry which is preliminary data.</text>
</comment>
<evidence type="ECO:0000313" key="2">
    <source>
        <dbReference type="Proteomes" id="UP000294576"/>
    </source>
</evidence>
<dbReference type="AlphaFoldDB" id="A0A4R3QBS2"/>
<dbReference type="Proteomes" id="UP000294576">
    <property type="component" value="Unassembled WGS sequence"/>
</dbReference>
<organism evidence="1 2">
    <name type="scientific">Rhizobium sullae</name>
    <name type="common">Rhizobium hedysari</name>
    <dbReference type="NCBI Taxonomy" id="50338"/>
    <lineage>
        <taxon>Bacteria</taxon>
        <taxon>Pseudomonadati</taxon>
        <taxon>Pseudomonadota</taxon>
        <taxon>Alphaproteobacteria</taxon>
        <taxon>Hyphomicrobiales</taxon>
        <taxon>Rhizobiaceae</taxon>
        <taxon>Rhizobium/Agrobacterium group</taxon>
        <taxon>Rhizobium</taxon>
    </lineage>
</organism>
<protein>
    <submittedName>
        <fullName evidence="1">Uncharacterized protein</fullName>
    </submittedName>
</protein>
<reference evidence="1 2" key="1">
    <citation type="submission" date="2019-03" db="EMBL/GenBank/DDBJ databases">
        <title>Genomic Encyclopedia of Type Strains, Phase IV (KMG-V): Genome sequencing to study the core and pangenomes of soil and plant-associated prokaryotes.</title>
        <authorList>
            <person name="Whitman W."/>
        </authorList>
    </citation>
    <scope>NUCLEOTIDE SEQUENCE [LARGE SCALE GENOMIC DNA]</scope>
    <source>
        <strain evidence="1 2">Hc14</strain>
    </source>
</reference>
<accession>A0A4R3QBS2</accession>